<comment type="subcellular location">
    <subcellularLocation>
        <location evidence="1">Cell membrane</location>
        <topology evidence="1">Multi-pass membrane protein</topology>
    </subcellularLocation>
</comment>
<proteinExistence type="predicted"/>
<evidence type="ECO:0000256" key="2">
    <source>
        <dbReference type="ARBA" id="ARBA00022475"/>
    </source>
</evidence>
<dbReference type="PANTHER" id="PTHR35007:SF4">
    <property type="entry name" value="CONSERVED TRANSMEMBRANE PROTEIN-RELATED"/>
    <property type="match status" value="1"/>
</dbReference>
<feature type="transmembrane region" description="Helical" evidence="6">
    <location>
        <begin position="235"/>
        <end position="253"/>
    </location>
</feature>
<dbReference type="EMBL" id="JBFAUK010000009">
    <property type="protein sequence ID" value="MEV5507634.1"/>
    <property type="molecule type" value="Genomic_DNA"/>
</dbReference>
<accession>A0ABV3JXQ3</accession>
<evidence type="ECO:0000256" key="3">
    <source>
        <dbReference type="ARBA" id="ARBA00022692"/>
    </source>
</evidence>
<dbReference type="RefSeq" id="WP_109282526.1">
    <property type="nucleotide sequence ID" value="NZ_JBFAUK010000009.1"/>
</dbReference>
<keyword evidence="4 6" id="KW-1133">Transmembrane helix</keyword>
<evidence type="ECO:0000256" key="1">
    <source>
        <dbReference type="ARBA" id="ARBA00004651"/>
    </source>
</evidence>
<evidence type="ECO:0000313" key="9">
    <source>
        <dbReference type="Proteomes" id="UP001552594"/>
    </source>
</evidence>
<evidence type="ECO:0000256" key="5">
    <source>
        <dbReference type="ARBA" id="ARBA00023136"/>
    </source>
</evidence>
<evidence type="ECO:0000256" key="4">
    <source>
        <dbReference type="ARBA" id="ARBA00022989"/>
    </source>
</evidence>
<name>A0ABV3JXQ3_STRON</name>
<sequence length="300" mass="30727">MRAAAGAPQALALCAALLCAAMAVWLSARQGQELRRLRTLLAGGGSLTAAGPAPWAKAEEALGRLRQVLGERRELMCLPVGCAVSLLGRSLLPLLGSLMAVPLVRRWLAARRLRRERESREAAVIELCGTVAGDLRAGRQPGEVLAGVRLPELGSAWPAVSAAARYGGEVPAALRRAAGQPGAEGLNAMAACWQVAVEGGAGLAAGLERIGAALSAERDQREELAAQLAGTRSTAVMLALLPVLALLMGSALGADPLRVLLHTPAGLGCLALGGLLEGAGVVWTRRIVQVAGAPEGRRGG</sequence>
<dbReference type="InterPro" id="IPR018076">
    <property type="entry name" value="T2SS_GspF_dom"/>
</dbReference>
<dbReference type="PANTHER" id="PTHR35007">
    <property type="entry name" value="INTEGRAL MEMBRANE PROTEIN-RELATED"/>
    <property type="match status" value="1"/>
</dbReference>
<comment type="caution">
    <text evidence="8">The sequence shown here is derived from an EMBL/GenBank/DDBJ whole genome shotgun (WGS) entry which is preliminary data.</text>
</comment>
<evidence type="ECO:0000313" key="8">
    <source>
        <dbReference type="EMBL" id="MEV5507634.1"/>
    </source>
</evidence>
<keyword evidence="3 6" id="KW-0812">Transmembrane</keyword>
<dbReference type="Pfam" id="PF00482">
    <property type="entry name" value="T2SSF"/>
    <property type="match status" value="1"/>
</dbReference>
<reference evidence="8 9" key="1">
    <citation type="submission" date="2024-06" db="EMBL/GenBank/DDBJ databases">
        <title>The Natural Products Discovery Center: Release of the First 8490 Sequenced Strains for Exploring Actinobacteria Biosynthetic Diversity.</title>
        <authorList>
            <person name="Kalkreuter E."/>
            <person name="Kautsar S.A."/>
            <person name="Yang D."/>
            <person name="Bader C.D."/>
            <person name="Teijaro C.N."/>
            <person name="Fluegel L."/>
            <person name="Davis C.M."/>
            <person name="Simpson J.R."/>
            <person name="Lauterbach L."/>
            <person name="Steele A.D."/>
            <person name="Gui C."/>
            <person name="Meng S."/>
            <person name="Li G."/>
            <person name="Viehrig K."/>
            <person name="Ye F."/>
            <person name="Su P."/>
            <person name="Kiefer A.F."/>
            <person name="Nichols A."/>
            <person name="Cepeda A.J."/>
            <person name="Yan W."/>
            <person name="Fan B."/>
            <person name="Jiang Y."/>
            <person name="Adhikari A."/>
            <person name="Zheng C.-J."/>
            <person name="Schuster L."/>
            <person name="Cowan T.M."/>
            <person name="Smanski M.J."/>
            <person name="Chevrette M.G."/>
            <person name="De Carvalho L.P.S."/>
            <person name="Shen B."/>
        </authorList>
    </citation>
    <scope>NUCLEOTIDE SEQUENCE [LARGE SCALE GENOMIC DNA]</scope>
    <source>
        <strain evidence="8 9">NPDC052347</strain>
    </source>
</reference>
<gene>
    <name evidence="8" type="ORF">AB0L16_14300</name>
</gene>
<keyword evidence="9" id="KW-1185">Reference proteome</keyword>
<organism evidence="8 9">
    <name type="scientific">Streptomyces orinoci</name>
    <name type="common">Streptoverticillium orinoci</name>
    <dbReference type="NCBI Taxonomy" id="67339"/>
    <lineage>
        <taxon>Bacteria</taxon>
        <taxon>Bacillati</taxon>
        <taxon>Actinomycetota</taxon>
        <taxon>Actinomycetes</taxon>
        <taxon>Kitasatosporales</taxon>
        <taxon>Streptomycetaceae</taxon>
        <taxon>Streptomyces</taxon>
    </lineage>
</organism>
<feature type="domain" description="Type II secretion system protein GspF" evidence="7">
    <location>
        <begin position="146"/>
        <end position="249"/>
    </location>
</feature>
<keyword evidence="2" id="KW-1003">Cell membrane</keyword>
<protein>
    <submittedName>
        <fullName evidence="8">Type II secretion system F family protein</fullName>
    </submittedName>
</protein>
<keyword evidence="5 6" id="KW-0472">Membrane</keyword>
<evidence type="ECO:0000256" key="6">
    <source>
        <dbReference type="SAM" id="Phobius"/>
    </source>
</evidence>
<feature type="transmembrane region" description="Helical" evidence="6">
    <location>
        <begin position="259"/>
        <end position="276"/>
    </location>
</feature>
<dbReference type="Proteomes" id="UP001552594">
    <property type="component" value="Unassembled WGS sequence"/>
</dbReference>
<evidence type="ECO:0000259" key="7">
    <source>
        <dbReference type="Pfam" id="PF00482"/>
    </source>
</evidence>